<proteinExistence type="predicted"/>
<feature type="signal peptide" evidence="1">
    <location>
        <begin position="1"/>
        <end position="21"/>
    </location>
</feature>
<dbReference type="EMBL" id="BPQQ01000019">
    <property type="protein sequence ID" value="GJD99938.1"/>
    <property type="molecule type" value="Genomic_DNA"/>
</dbReference>
<dbReference type="InterPro" id="IPR016047">
    <property type="entry name" value="M23ase_b-sheet_dom"/>
</dbReference>
<dbReference type="RefSeq" id="WP_238234823.1">
    <property type="nucleotide sequence ID" value="NZ_BPQQ01000019.1"/>
</dbReference>
<evidence type="ECO:0000256" key="1">
    <source>
        <dbReference type="SAM" id="SignalP"/>
    </source>
</evidence>
<accession>A0ABQ4SAF3</accession>
<protein>
    <recommendedName>
        <fullName evidence="2">M23ase beta-sheet core domain-containing protein</fullName>
    </recommendedName>
</protein>
<dbReference type="PANTHER" id="PTHR21666">
    <property type="entry name" value="PEPTIDASE-RELATED"/>
    <property type="match status" value="1"/>
</dbReference>
<dbReference type="PANTHER" id="PTHR21666:SF270">
    <property type="entry name" value="MUREIN HYDROLASE ACTIVATOR ENVC"/>
    <property type="match status" value="1"/>
</dbReference>
<evidence type="ECO:0000313" key="3">
    <source>
        <dbReference type="EMBL" id="GJD99938.1"/>
    </source>
</evidence>
<feature type="domain" description="M23ase beta-sheet core" evidence="2">
    <location>
        <begin position="78"/>
        <end position="183"/>
    </location>
</feature>
<reference evidence="3" key="2">
    <citation type="submission" date="2021-08" db="EMBL/GenBank/DDBJ databases">
        <authorList>
            <person name="Tani A."/>
            <person name="Ola A."/>
            <person name="Ogura Y."/>
            <person name="Katsura K."/>
            <person name="Hayashi T."/>
        </authorList>
    </citation>
    <scope>NUCLEOTIDE SEQUENCE</scope>
    <source>
        <strain evidence="3">DSM 17168</strain>
    </source>
</reference>
<sequence length="331" mass="35272">MTRLRLALLLTALVCPAFVHAEPLRLRLPLACEPGRTCFVQHYVDRDASAGVRDHACGARTYDGHDGTDFRLLTRALAAREPGTVLAAANGRVLRTRNDAPDVSVREAGRAAVAGRECGNGIVVTHLDGYETQYCHLAKGSVRVRPGETVTAGQPIGQVGLSGATEFPHLHLTLRRNGTVVDPFAPALTEGCRPERDAADSLWEEPVRAALAYRAGAVLSAGFADGPVTQEAVEAEATRPPDRGAQAMVAFVHAIGLDTGDVQRLTVTGPDGRVFAENHAPPLVRPRAESLLFAGRRRPPEGWAAGTYTATFRVMRAGAVAIERVFTAAQP</sequence>
<comment type="caution">
    <text evidence="3">The sequence shown here is derived from an EMBL/GenBank/DDBJ whole genome shotgun (WGS) entry which is preliminary data.</text>
</comment>
<dbReference type="SUPFAM" id="SSF51261">
    <property type="entry name" value="Duplicated hybrid motif"/>
    <property type="match status" value="1"/>
</dbReference>
<evidence type="ECO:0000259" key="2">
    <source>
        <dbReference type="Pfam" id="PF01551"/>
    </source>
</evidence>
<feature type="chain" id="PRO_5047361851" description="M23ase beta-sheet core domain-containing protein" evidence="1">
    <location>
        <begin position="22"/>
        <end position="331"/>
    </location>
</feature>
<dbReference type="InterPro" id="IPR011055">
    <property type="entry name" value="Dup_hybrid_motif"/>
</dbReference>
<dbReference type="Pfam" id="PF01551">
    <property type="entry name" value="Peptidase_M23"/>
    <property type="match status" value="1"/>
</dbReference>
<dbReference type="InterPro" id="IPR050570">
    <property type="entry name" value="Cell_wall_metabolism_enzyme"/>
</dbReference>
<dbReference type="CDD" id="cd12797">
    <property type="entry name" value="M23_peptidase"/>
    <property type="match status" value="1"/>
</dbReference>
<keyword evidence="4" id="KW-1185">Reference proteome</keyword>
<organism evidence="3 4">
    <name type="scientific">Methylobacterium isbiliense</name>
    <dbReference type="NCBI Taxonomy" id="315478"/>
    <lineage>
        <taxon>Bacteria</taxon>
        <taxon>Pseudomonadati</taxon>
        <taxon>Pseudomonadota</taxon>
        <taxon>Alphaproteobacteria</taxon>
        <taxon>Hyphomicrobiales</taxon>
        <taxon>Methylobacteriaceae</taxon>
        <taxon>Methylobacterium</taxon>
    </lineage>
</organism>
<gene>
    <name evidence="3" type="ORF">GMJLKIPL_1856</name>
</gene>
<evidence type="ECO:0000313" key="4">
    <source>
        <dbReference type="Proteomes" id="UP001055153"/>
    </source>
</evidence>
<reference evidence="3" key="1">
    <citation type="journal article" date="2021" name="Front. Microbiol.">
        <title>Comprehensive Comparative Genomics and Phenotyping of Methylobacterium Species.</title>
        <authorList>
            <person name="Alessa O."/>
            <person name="Ogura Y."/>
            <person name="Fujitani Y."/>
            <person name="Takami H."/>
            <person name="Hayashi T."/>
            <person name="Sahin N."/>
            <person name="Tani A."/>
        </authorList>
    </citation>
    <scope>NUCLEOTIDE SEQUENCE</scope>
    <source>
        <strain evidence="3">DSM 17168</strain>
    </source>
</reference>
<dbReference type="Gene3D" id="2.70.70.10">
    <property type="entry name" value="Glucose Permease (Domain IIA)"/>
    <property type="match status" value="1"/>
</dbReference>
<name>A0ABQ4SAF3_9HYPH</name>
<dbReference type="Proteomes" id="UP001055153">
    <property type="component" value="Unassembled WGS sequence"/>
</dbReference>
<keyword evidence="1" id="KW-0732">Signal</keyword>